<dbReference type="InterPro" id="IPR000232">
    <property type="entry name" value="HSF_DNA-bd"/>
</dbReference>
<dbReference type="Pfam" id="PF00447">
    <property type="entry name" value="HSF_DNA-bind"/>
    <property type="match status" value="1"/>
</dbReference>
<dbReference type="PANTHER" id="PTHR10015">
    <property type="entry name" value="HEAT SHOCK TRANSCRIPTION FACTOR"/>
    <property type="match status" value="1"/>
</dbReference>
<evidence type="ECO:0000256" key="8">
    <source>
        <dbReference type="SAM" id="MobiDB-lite"/>
    </source>
</evidence>
<keyword evidence="5" id="KW-0804">Transcription</keyword>
<evidence type="ECO:0000259" key="9">
    <source>
        <dbReference type="SMART" id="SM00415"/>
    </source>
</evidence>
<evidence type="ECO:0000256" key="7">
    <source>
        <dbReference type="RuleBase" id="RU004020"/>
    </source>
</evidence>
<feature type="region of interest" description="Disordered" evidence="8">
    <location>
        <begin position="1"/>
        <end position="23"/>
    </location>
</feature>
<comment type="similarity">
    <text evidence="2 7">Belongs to the HSF family.</text>
</comment>
<dbReference type="InterPro" id="IPR036390">
    <property type="entry name" value="WH_DNA-bd_sf"/>
</dbReference>
<dbReference type="OrthoDB" id="6418155at2759"/>
<dbReference type="AlphaFoldDB" id="A0A2U3WSX6"/>
<keyword evidence="10" id="KW-1185">Reference proteome</keyword>
<evidence type="ECO:0000256" key="5">
    <source>
        <dbReference type="ARBA" id="ARBA00023163"/>
    </source>
</evidence>
<evidence type="ECO:0000256" key="3">
    <source>
        <dbReference type="ARBA" id="ARBA00023015"/>
    </source>
</evidence>
<dbReference type="RefSeq" id="XP_004412463.1">
    <property type="nucleotide sequence ID" value="XM_004412406.2"/>
</dbReference>
<evidence type="ECO:0000256" key="4">
    <source>
        <dbReference type="ARBA" id="ARBA00023125"/>
    </source>
</evidence>
<dbReference type="GO" id="GO:0043565">
    <property type="term" value="F:sequence-specific DNA binding"/>
    <property type="evidence" value="ECO:0007669"/>
    <property type="project" value="InterPro"/>
</dbReference>
<gene>
    <name evidence="11" type="primary">LOC101368095</name>
</gene>
<accession>A0A2U3WSX6</accession>
<dbReference type="InterPro" id="IPR036388">
    <property type="entry name" value="WH-like_DNA-bd_sf"/>
</dbReference>
<keyword evidence="3" id="KW-0805">Transcription regulation</keyword>
<dbReference type="GeneID" id="101368095"/>
<evidence type="ECO:0000256" key="6">
    <source>
        <dbReference type="ARBA" id="ARBA00023242"/>
    </source>
</evidence>
<dbReference type="PANTHER" id="PTHR10015:SF336">
    <property type="entry name" value="HEAT SHOCK TRANSCRIPTION FACTOR, Y-LINKED"/>
    <property type="match status" value="1"/>
</dbReference>
<evidence type="ECO:0000313" key="10">
    <source>
        <dbReference type="Proteomes" id="UP000245340"/>
    </source>
</evidence>
<proteinExistence type="inferred from homology"/>
<comment type="subcellular location">
    <subcellularLocation>
        <location evidence="1">Nucleus</location>
    </subcellularLocation>
</comment>
<evidence type="ECO:0000256" key="2">
    <source>
        <dbReference type="ARBA" id="ARBA00006403"/>
    </source>
</evidence>
<dbReference type="SUPFAM" id="SSF46785">
    <property type="entry name" value="Winged helix' DNA-binding domain"/>
    <property type="match status" value="1"/>
</dbReference>
<dbReference type="GO" id="GO:0005634">
    <property type="term" value="C:nucleus"/>
    <property type="evidence" value="ECO:0007669"/>
    <property type="project" value="UniProtKB-SubCell"/>
</dbReference>
<keyword evidence="4" id="KW-0238">DNA-binding</keyword>
<dbReference type="Proteomes" id="UP000245340">
    <property type="component" value="Unplaced"/>
</dbReference>
<evidence type="ECO:0000313" key="11">
    <source>
        <dbReference type="RefSeq" id="XP_004412463.1"/>
    </source>
</evidence>
<dbReference type="InParanoid" id="A0A2U3WSX6"/>
<sequence>MEHVSSEIQDDSPKDGSTGSAASISAPLCDHTFTGDVDLRCMIEENAFQALTGGSLIKRPRYTFCVSEPDEHKDFLSLTFPRKLWKIVESDQFKSIRWDEKGTSIVIDEELLKKEVLERKVPFRILETGSMKSLVCQLNLYGFSKMPQSLQRSASLADSLIEEKEISVLSKIQYYHNPYFKRGCPQLLVGMKRRVGIKSSSKLSLVQEFNKKPCRAGNNVDNLNSGFVAETSGESVCSNSTNVNVPLIRKPSPSQRIATTTDPMRRDFSPASAMSIRPSEQIGMEKHAILNQLTPFHMHPHSSYTQANGHIVNFVTTTTSTSQYRIISPLQSSYFGEMVGPSNFPTRYADLSASEARVSNLELPRNTWFTMPMIGDTSAASLSRSTPQPSPSYAYQPNYK</sequence>
<protein>
    <submittedName>
        <fullName evidence="11">Heat shock transcription factor, Y-linked-like</fullName>
    </submittedName>
</protein>
<feature type="region of interest" description="Disordered" evidence="8">
    <location>
        <begin position="379"/>
        <end position="400"/>
    </location>
</feature>
<keyword evidence="6" id="KW-0539">Nucleus</keyword>
<dbReference type="SMART" id="SM00415">
    <property type="entry name" value="HSF"/>
    <property type="match status" value="1"/>
</dbReference>
<name>A0A2U3WSX6_ODORO</name>
<dbReference type="FunFam" id="1.10.10.10:FF:000349">
    <property type="entry name" value="Heat shock transcription factor, Y-linked"/>
    <property type="match status" value="1"/>
</dbReference>
<dbReference type="KEGG" id="oro:101368095"/>
<dbReference type="STRING" id="9708.A0A2U3WSX6"/>
<organism evidence="10 11">
    <name type="scientific">Odobenus rosmarus divergens</name>
    <name type="common">Pacific walrus</name>
    <dbReference type="NCBI Taxonomy" id="9708"/>
    <lineage>
        <taxon>Eukaryota</taxon>
        <taxon>Metazoa</taxon>
        <taxon>Chordata</taxon>
        <taxon>Craniata</taxon>
        <taxon>Vertebrata</taxon>
        <taxon>Euteleostomi</taxon>
        <taxon>Mammalia</taxon>
        <taxon>Eutheria</taxon>
        <taxon>Laurasiatheria</taxon>
        <taxon>Carnivora</taxon>
        <taxon>Caniformia</taxon>
        <taxon>Pinnipedia</taxon>
        <taxon>Odobenidae</taxon>
        <taxon>Odobenus</taxon>
    </lineage>
</organism>
<reference evidence="11" key="1">
    <citation type="submission" date="2025-08" db="UniProtKB">
        <authorList>
            <consortium name="RefSeq"/>
        </authorList>
    </citation>
    <scope>IDENTIFICATION</scope>
</reference>
<dbReference type="GO" id="GO:0003700">
    <property type="term" value="F:DNA-binding transcription factor activity"/>
    <property type="evidence" value="ECO:0007669"/>
    <property type="project" value="InterPro"/>
</dbReference>
<evidence type="ECO:0000256" key="1">
    <source>
        <dbReference type="ARBA" id="ARBA00004123"/>
    </source>
</evidence>
<feature type="domain" description="HSF-type DNA-binding" evidence="9">
    <location>
        <begin position="76"/>
        <end position="194"/>
    </location>
</feature>
<dbReference type="Gene3D" id="1.10.10.10">
    <property type="entry name" value="Winged helix-like DNA-binding domain superfamily/Winged helix DNA-binding domain"/>
    <property type="match status" value="1"/>
</dbReference>